<evidence type="ECO:0000256" key="1">
    <source>
        <dbReference type="SAM" id="MobiDB-lite"/>
    </source>
</evidence>
<feature type="compositionally biased region" description="Basic residues" evidence="1">
    <location>
        <begin position="106"/>
        <end position="119"/>
    </location>
</feature>
<evidence type="ECO:0000313" key="3">
    <source>
        <dbReference type="EMBL" id="OTG32714.1"/>
    </source>
</evidence>
<dbReference type="EMBL" id="CM007892">
    <property type="protein sequence ID" value="OTG32714.1"/>
    <property type="molecule type" value="Genomic_DNA"/>
</dbReference>
<reference evidence="2 4" key="1">
    <citation type="journal article" date="2017" name="Nature">
        <title>The sunflower genome provides insights into oil metabolism, flowering and Asterid evolution.</title>
        <authorList>
            <person name="Badouin H."/>
            <person name="Gouzy J."/>
            <person name="Grassa C.J."/>
            <person name="Murat F."/>
            <person name="Staton S.E."/>
            <person name="Cottret L."/>
            <person name="Lelandais-Briere C."/>
            <person name="Owens G.L."/>
            <person name="Carrere S."/>
            <person name="Mayjonade B."/>
            <person name="Legrand L."/>
            <person name="Gill N."/>
            <person name="Kane N.C."/>
            <person name="Bowers J.E."/>
            <person name="Hubner S."/>
            <person name="Bellec A."/>
            <person name="Berard A."/>
            <person name="Berges H."/>
            <person name="Blanchet N."/>
            <person name="Boniface M.C."/>
            <person name="Brunel D."/>
            <person name="Catrice O."/>
            <person name="Chaidir N."/>
            <person name="Claudel C."/>
            <person name="Donnadieu C."/>
            <person name="Faraut T."/>
            <person name="Fievet G."/>
            <person name="Helmstetter N."/>
            <person name="King M."/>
            <person name="Knapp S.J."/>
            <person name="Lai Z."/>
            <person name="Le Paslier M.C."/>
            <person name="Lippi Y."/>
            <person name="Lorenzon L."/>
            <person name="Mandel J.R."/>
            <person name="Marage G."/>
            <person name="Marchand G."/>
            <person name="Marquand E."/>
            <person name="Bret-Mestries E."/>
            <person name="Morien E."/>
            <person name="Nambeesan S."/>
            <person name="Nguyen T."/>
            <person name="Pegot-Espagnet P."/>
            <person name="Pouilly N."/>
            <person name="Raftis F."/>
            <person name="Sallet E."/>
            <person name="Schiex T."/>
            <person name="Thomas J."/>
            <person name="Vandecasteele C."/>
            <person name="Vares D."/>
            <person name="Vear F."/>
            <person name="Vautrin S."/>
            <person name="Crespi M."/>
            <person name="Mangin B."/>
            <person name="Burke J.M."/>
            <person name="Salse J."/>
            <person name="Munos S."/>
            <person name="Vincourt P."/>
            <person name="Rieseberg L.H."/>
            <person name="Langlade N.B."/>
        </authorList>
    </citation>
    <scope>NUCLEOTIDE SEQUENCE [LARGE SCALE GENOMIC DNA]</scope>
    <source>
        <strain evidence="4">cv. SF193</strain>
        <tissue evidence="2">Leaves</tissue>
    </source>
</reference>
<organism evidence="3 4">
    <name type="scientific">Helianthus annuus</name>
    <name type="common">Common sunflower</name>
    <dbReference type="NCBI Taxonomy" id="4232"/>
    <lineage>
        <taxon>Eukaryota</taxon>
        <taxon>Viridiplantae</taxon>
        <taxon>Streptophyta</taxon>
        <taxon>Embryophyta</taxon>
        <taxon>Tracheophyta</taxon>
        <taxon>Spermatophyta</taxon>
        <taxon>Magnoliopsida</taxon>
        <taxon>eudicotyledons</taxon>
        <taxon>Gunneridae</taxon>
        <taxon>Pentapetalae</taxon>
        <taxon>asterids</taxon>
        <taxon>campanulids</taxon>
        <taxon>Asterales</taxon>
        <taxon>Asteraceae</taxon>
        <taxon>Asteroideae</taxon>
        <taxon>Heliantheae alliance</taxon>
        <taxon>Heliantheae</taxon>
        <taxon>Helianthus</taxon>
    </lineage>
</organism>
<dbReference type="AlphaFoldDB" id="A0A251VB97"/>
<gene>
    <name evidence="3" type="ORF">HannXRQ_Chr03g0089731</name>
    <name evidence="2" type="ORF">HanXRQr2_Chr03g0132831</name>
</gene>
<evidence type="ECO:0000313" key="2">
    <source>
        <dbReference type="EMBL" id="KAF5816301.1"/>
    </source>
</evidence>
<feature type="region of interest" description="Disordered" evidence="1">
    <location>
        <begin position="106"/>
        <end position="188"/>
    </location>
</feature>
<reference evidence="2" key="3">
    <citation type="submission" date="2020-06" db="EMBL/GenBank/DDBJ databases">
        <title>Helianthus annuus Genome sequencing and assembly Release 2.</title>
        <authorList>
            <person name="Gouzy J."/>
            <person name="Langlade N."/>
            <person name="Munos S."/>
        </authorList>
    </citation>
    <scope>NUCLEOTIDE SEQUENCE</scope>
    <source>
        <tissue evidence="2">Leaves</tissue>
    </source>
</reference>
<feature type="region of interest" description="Disordered" evidence="1">
    <location>
        <begin position="203"/>
        <end position="222"/>
    </location>
</feature>
<proteinExistence type="predicted"/>
<dbReference type="InParanoid" id="A0A251VB97"/>
<keyword evidence="4" id="KW-1185">Reference proteome</keyword>
<evidence type="ECO:0000313" key="4">
    <source>
        <dbReference type="Proteomes" id="UP000215914"/>
    </source>
</evidence>
<reference evidence="3" key="2">
    <citation type="submission" date="2017-02" db="EMBL/GenBank/DDBJ databases">
        <title>Sunflower complete genome.</title>
        <authorList>
            <person name="Langlade N."/>
            <person name="Munos S."/>
        </authorList>
    </citation>
    <scope>NUCLEOTIDE SEQUENCE [LARGE SCALE GENOMIC DNA]</scope>
    <source>
        <tissue evidence="3">Leaves</tissue>
    </source>
</reference>
<protein>
    <submittedName>
        <fullName evidence="3">Uncharacterized protein</fullName>
    </submittedName>
</protein>
<dbReference type="Proteomes" id="UP000215914">
    <property type="component" value="Chromosome 3"/>
</dbReference>
<dbReference type="Gramene" id="mRNA:HanXRQr2_Chr03g0132831">
    <property type="protein sequence ID" value="mRNA:HanXRQr2_Chr03g0132831"/>
    <property type="gene ID" value="HanXRQr2_Chr03g0132831"/>
</dbReference>
<feature type="compositionally biased region" description="Basic residues" evidence="1">
    <location>
        <begin position="203"/>
        <end position="213"/>
    </location>
</feature>
<feature type="compositionally biased region" description="Basic and acidic residues" evidence="1">
    <location>
        <begin position="120"/>
        <end position="131"/>
    </location>
</feature>
<dbReference type="OMA" id="FAMSHAK"/>
<feature type="compositionally biased region" description="Polar residues" evidence="1">
    <location>
        <begin position="159"/>
        <end position="170"/>
    </location>
</feature>
<name>A0A251VB97_HELAN</name>
<accession>A0A251VB97</accession>
<sequence length="252" mass="29239">MDMVDTYVKSYLIPIIYFSIHNLHGYVKKPFFIFYICLCQISQVEHCSYQFFLCSSILIASPPIGNSFSLFIVYMACCKEKAVLVAVYKENPSKRRLTTRNSDNIKHHHHHHHHHLHIHQSKDNKGNRRAELLSYSQRLRESSKVKASTPPHHAKPLVASTSNDQETAVTQAHEVQKKQKLKKQSSPPDMKTIFKCFAMSHAKRKVKKNKKKKSSESASKKANVIMKKFNSRTQKGARRFFSKLKAIIQKYR</sequence>
<dbReference type="EMBL" id="MNCJ02000318">
    <property type="protein sequence ID" value="KAF5816301.1"/>
    <property type="molecule type" value="Genomic_DNA"/>
</dbReference>